<dbReference type="Proteomes" id="UP000274578">
    <property type="component" value="Chromosome 1"/>
</dbReference>
<dbReference type="AlphaFoldDB" id="A0A448L7U3"/>
<accession>A0A448L7U3</accession>
<protein>
    <submittedName>
        <fullName evidence="1">Uncharacterized protein</fullName>
    </submittedName>
</protein>
<organism evidence="1 2">
    <name type="scientific">Segatella oris</name>
    <dbReference type="NCBI Taxonomy" id="28135"/>
    <lineage>
        <taxon>Bacteria</taxon>
        <taxon>Pseudomonadati</taxon>
        <taxon>Bacteroidota</taxon>
        <taxon>Bacteroidia</taxon>
        <taxon>Bacteroidales</taxon>
        <taxon>Prevotellaceae</taxon>
        <taxon>Segatella</taxon>
    </lineage>
</organism>
<dbReference type="EMBL" id="LR134384">
    <property type="protein sequence ID" value="VEH16043.1"/>
    <property type="molecule type" value="Genomic_DNA"/>
</dbReference>
<name>A0A448L7U3_9BACT</name>
<reference evidence="1 2" key="1">
    <citation type="submission" date="2018-12" db="EMBL/GenBank/DDBJ databases">
        <authorList>
            <consortium name="Pathogen Informatics"/>
        </authorList>
    </citation>
    <scope>NUCLEOTIDE SEQUENCE [LARGE SCALE GENOMIC DNA]</scope>
    <source>
        <strain evidence="1 2">NCTC13071</strain>
    </source>
</reference>
<dbReference type="KEGG" id="poc:NCTC13071_02060"/>
<sequence length="49" mass="5664">MFFKKKLKNTDNFNLNVFQQNSVDHPTRVITAHNLCRNTLPSASDHHAI</sequence>
<evidence type="ECO:0000313" key="2">
    <source>
        <dbReference type="Proteomes" id="UP000274578"/>
    </source>
</evidence>
<proteinExistence type="predicted"/>
<gene>
    <name evidence="1" type="ORF">NCTC13071_02060</name>
</gene>
<evidence type="ECO:0000313" key="1">
    <source>
        <dbReference type="EMBL" id="VEH16043.1"/>
    </source>
</evidence>